<reference evidence="2" key="1">
    <citation type="submission" date="2018-01" db="EMBL/GenBank/DDBJ databases">
        <authorList>
            <person name="Alioto T."/>
            <person name="Alioto T."/>
        </authorList>
    </citation>
    <scope>NUCLEOTIDE SEQUENCE [LARGE SCALE GENOMIC DNA]</scope>
</reference>
<proteinExistence type="predicted"/>
<organism evidence="1 2">
    <name type="scientific">Drosophila guanche</name>
    <name type="common">Fruit fly</name>
    <dbReference type="NCBI Taxonomy" id="7266"/>
    <lineage>
        <taxon>Eukaryota</taxon>
        <taxon>Metazoa</taxon>
        <taxon>Ecdysozoa</taxon>
        <taxon>Arthropoda</taxon>
        <taxon>Hexapoda</taxon>
        <taxon>Insecta</taxon>
        <taxon>Pterygota</taxon>
        <taxon>Neoptera</taxon>
        <taxon>Endopterygota</taxon>
        <taxon>Diptera</taxon>
        <taxon>Brachycera</taxon>
        <taxon>Muscomorpha</taxon>
        <taxon>Ephydroidea</taxon>
        <taxon>Drosophilidae</taxon>
        <taxon>Drosophila</taxon>
        <taxon>Sophophora</taxon>
    </lineage>
</organism>
<dbReference type="Proteomes" id="UP000268350">
    <property type="component" value="Unassembled WGS sequence"/>
</dbReference>
<dbReference type="EMBL" id="OUUW01000011">
    <property type="protein sequence ID" value="SPP86863.1"/>
    <property type="molecule type" value="Genomic_DNA"/>
</dbReference>
<keyword evidence="2" id="KW-1185">Reference proteome</keyword>
<protein>
    <submittedName>
        <fullName evidence="1">Uncharacterized protein</fullName>
    </submittedName>
</protein>
<evidence type="ECO:0000313" key="1">
    <source>
        <dbReference type="EMBL" id="SPP86863.1"/>
    </source>
</evidence>
<feature type="non-terminal residue" evidence="1">
    <location>
        <position position="1"/>
    </location>
</feature>
<accession>A0A3B0K0K8</accession>
<gene>
    <name evidence="1" type="ORF">DGUA_6G009154</name>
</gene>
<name>A0A3B0K0K8_DROGU</name>
<evidence type="ECO:0000313" key="2">
    <source>
        <dbReference type="Proteomes" id="UP000268350"/>
    </source>
</evidence>
<feature type="non-terminal residue" evidence="1">
    <location>
        <position position="340"/>
    </location>
</feature>
<dbReference type="AlphaFoldDB" id="A0A3B0K0K8"/>
<sequence>QNVSSCVLITKPLPLPSPCSCRRTTPFAKMLRNMRCGWGRGWRGCVCILFAIVIKNSNEAASSLSSRLSLCLPFLFDISLPSNKSCQALCRISAEQHTQLLFGFLLLTANGLFWFERASEGKRQNFLLLPNAKVVSLFLCRTLLSSIPKLKSSPIQTTRSIFSPADAFPSILHSPFCSLSFYPFQSCSVLLKNGRRVSAFQHLSLVVASLSHAPSQVSFGCLPLLLLVLLLVKSSSALFTSFSLSFCTGFDFVAVLTSNALDLATACRQPLHFLAPSLPPSPRRANIPPVARSNIFLRSFFSLSECYSCLLLLLLHRFGVGSMYNKSNGNCKLAKRKSES</sequence>